<gene>
    <name evidence="1" type="ORF">SDC9_211542</name>
</gene>
<comment type="caution">
    <text evidence="1">The sequence shown here is derived from an EMBL/GenBank/DDBJ whole genome shotgun (WGS) entry which is preliminary data.</text>
</comment>
<sequence>MQAKAVKGKPAAVICSTFKGLGANFAEKAAFNHYMNIDSAMAESAAAEIEARLAAGTYPGGDLKW</sequence>
<accession>A0A645JK33</accession>
<reference evidence="1" key="1">
    <citation type="submission" date="2019-08" db="EMBL/GenBank/DDBJ databases">
        <authorList>
            <person name="Kucharzyk K."/>
            <person name="Murdoch R.W."/>
            <person name="Higgins S."/>
            <person name="Loffler F."/>
        </authorList>
    </citation>
    <scope>NUCLEOTIDE SEQUENCE</scope>
</reference>
<dbReference type="EMBL" id="VSSQ01143674">
    <property type="protein sequence ID" value="MPN63776.1"/>
    <property type="molecule type" value="Genomic_DNA"/>
</dbReference>
<organism evidence="1">
    <name type="scientific">bioreactor metagenome</name>
    <dbReference type="NCBI Taxonomy" id="1076179"/>
    <lineage>
        <taxon>unclassified sequences</taxon>
        <taxon>metagenomes</taxon>
        <taxon>ecological metagenomes</taxon>
    </lineage>
</organism>
<name>A0A645JK33_9ZZZZ</name>
<dbReference type="InterPro" id="IPR029061">
    <property type="entry name" value="THDP-binding"/>
</dbReference>
<evidence type="ECO:0000313" key="1">
    <source>
        <dbReference type="EMBL" id="MPN63776.1"/>
    </source>
</evidence>
<dbReference type="Gene3D" id="3.40.50.970">
    <property type="match status" value="1"/>
</dbReference>
<dbReference type="SUPFAM" id="SSF52518">
    <property type="entry name" value="Thiamin diphosphate-binding fold (THDP-binding)"/>
    <property type="match status" value="1"/>
</dbReference>
<protein>
    <submittedName>
        <fullName evidence="1">Uncharacterized protein</fullName>
    </submittedName>
</protein>
<dbReference type="AlphaFoldDB" id="A0A645JK33"/>
<proteinExistence type="predicted"/>